<accession>A0AAW7X2X8</accession>
<sequence length="95" mass="11135">MRKLIKDSQQANNDVLTMSNAPSSNKFIFVDRRKGDDRRLDADPCSSMPLDLYHRKRRKSREDRRDGSRTLSDDYYAYMQKVMASIKENDASRNS</sequence>
<name>A0AAW7X2X8_9GAMM</name>
<comment type="caution">
    <text evidence="2">The sequence shown here is derived from an EMBL/GenBank/DDBJ whole genome shotgun (WGS) entry which is preliminary data.</text>
</comment>
<feature type="region of interest" description="Disordered" evidence="1">
    <location>
        <begin position="37"/>
        <end position="72"/>
    </location>
</feature>
<dbReference type="Proteomes" id="UP001169760">
    <property type="component" value="Unassembled WGS sequence"/>
</dbReference>
<dbReference type="RefSeq" id="WP_041324352.1">
    <property type="nucleotide sequence ID" value="NZ_CP123764.1"/>
</dbReference>
<dbReference type="EMBL" id="JAUOPB010000003">
    <property type="protein sequence ID" value="MDO6422013.1"/>
    <property type="molecule type" value="Genomic_DNA"/>
</dbReference>
<dbReference type="AlphaFoldDB" id="A0AAW7X2X8"/>
<evidence type="ECO:0000256" key="1">
    <source>
        <dbReference type="SAM" id="MobiDB-lite"/>
    </source>
</evidence>
<evidence type="ECO:0000313" key="2">
    <source>
        <dbReference type="EMBL" id="MDO6422013.1"/>
    </source>
</evidence>
<evidence type="ECO:0000313" key="3">
    <source>
        <dbReference type="Proteomes" id="UP001169760"/>
    </source>
</evidence>
<proteinExistence type="predicted"/>
<reference evidence="2" key="1">
    <citation type="submission" date="2023-07" db="EMBL/GenBank/DDBJ databases">
        <title>Genome content predicts the carbon catabolic preferences of heterotrophic bacteria.</title>
        <authorList>
            <person name="Gralka M."/>
        </authorList>
    </citation>
    <scope>NUCLEOTIDE SEQUENCE</scope>
    <source>
        <strain evidence="2">I3M17_2</strain>
    </source>
</reference>
<protein>
    <submittedName>
        <fullName evidence="2">Uncharacterized protein</fullName>
    </submittedName>
</protein>
<feature type="compositionally biased region" description="Basic and acidic residues" evidence="1">
    <location>
        <begin position="60"/>
        <end position="72"/>
    </location>
</feature>
<organism evidence="2 3">
    <name type="scientific">Saccharophagus degradans</name>
    <dbReference type="NCBI Taxonomy" id="86304"/>
    <lineage>
        <taxon>Bacteria</taxon>
        <taxon>Pseudomonadati</taxon>
        <taxon>Pseudomonadota</taxon>
        <taxon>Gammaproteobacteria</taxon>
        <taxon>Cellvibrionales</taxon>
        <taxon>Cellvibrionaceae</taxon>
        <taxon>Saccharophagus</taxon>
    </lineage>
</organism>
<dbReference type="GeneID" id="98612987"/>
<gene>
    <name evidence="2" type="ORF">Q4521_05975</name>
</gene>